<comment type="caution">
    <text evidence="1">The sequence shown here is derived from an EMBL/GenBank/DDBJ whole genome shotgun (WGS) entry which is preliminary data.</text>
</comment>
<dbReference type="Proteomes" id="UP000220527">
    <property type="component" value="Unassembled WGS sequence"/>
</dbReference>
<name>A0A2A6REI3_9CHLR</name>
<sequence length="95" mass="10684">MLYGVERLPSSARRTALEHYLHQVVAPNLPILAYDWQAALWHAQERARLTLRGRTPSFADGQIAAIAHVNQLVLVTCNTADFVDFTGLAVEDWRV</sequence>
<dbReference type="OrthoDB" id="9804823at2"/>
<proteinExistence type="predicted"/>
<gene>
    <name evidence="1" type="ORF">CJ255_19580</name>
</gene>
<dbReference type="EMBL" id="NQWI01000151">
    <property type="protein sequence ID" value="PDW01163.1"/>
    <property type="molecule type" value="Genomic_DNA"/>
</dbReference>
<dbReference type="SUPFAM" id="SSF88723">
    <property type="entry name" value="PIN domain-like"/>
    <property type="match status" value="1"/>
</dbReference>
<reference evidence="2" key="1">
    <citation type="submission" date="2017-08" db="EMBL/GenBank/DDBJ databases">
        <authorList>
            <person name="Grouzdev D.S."/>
            <person name="Gaisin V.A."/>
            <person name="Rysina M.S."/>
            <person name="Gorlenko V.M."/>
        </authorList>
    </citation>
    <scope>NUCLEOTIDE SEQUENCE [LARGE SCALE GENOMIC DNA]</scope>
    <source>
        <strain evidence="2">Kir15-3F</strain>
    </source>
</reference>
<evidence type="ECO:0008006" key="3">
    <source>
        <dbReference type="Google" id="ProtNLM"/>
    </source>
</evidence>
<evidence type="ECO:0000313" key="1">
    <source>
        <dbReference type="EMBL" id="PDW01163.1"/>
    </source>
</evidence>
<dbReference type="Gene3D" id="3.40.50.1010">
    <property type="entry name" value="5'-nuclease"/>
    <property type="match status" value="1"/>
</dbReference>
<dbReference type="RefSeq" id="WP_097645775.1">
    <property type="nucleotide sequence ID" value="NZ_NQWI01000151.1"/>
</dbReference>
<protein>
    <recommendedName>
        <fullName evidence="3">PIN domain-containing protein</fullName>
    </recommendedName>
</protein>
<keyword evidence="2" id="KW-1185">Reference proteome</keyword>
<evidence type="ECO:0000313" key="2">
    <source>
        <dbReference type="Proteomes" id="UP000220527"/>
    </source>
</evidence>
<organism evidence="1 2">
    <name type="scientific">Candidatus Viridilinea mediisalina</name>
    <dbReference type="NCBI Taxonomy" id="2024553"/>
    <lineage>
        <taxon>Bacteria</taxon>
        <taxon>Bacillati</taxon>
        <taxon>Chloroflexota</taxon>
        <taxon>Chloroflexia</taxon>
        <taxon>Chloroflexales</taxon>
        <taxon>Chloroflexineae</taxon>
        <taxon>Oscillochloridaceae</taxon>
        <taxon>Candidatus Viridilinea</taxon>
    </lineage>
</organism>
<dbReference type="InterPro" id="IPR029060">
    <property type="entry name" value="PIN-like_dom_sf"/>
</dbReference>
<accession>A0A2A6REI3</accession>
<dbReference type="AlphaFoldDB" id="A0A2A6REI3"/>